<dbReference type="EMBL" id="BARV01020337">
    <property type="protein sequence ID" value="GAI26187.1"/>
    <property type="molecule type" value="Genomic_DNA"/>
</dbReference>
<gene>
    <name evidence="1" type="ORF">S06H3_33962</name>
</gene>
<dbReference type="AlphaFoldDB" id="X1M3K9"/>
<organism evidence="1">
    <name type="scientific">marine sediment metagenome</name>
    <dbReference type="NCBI Taxonomy" id="412755"/>
    <lineage>
        <taxon>unclassified sequences</taxon>
        <taxon>metagenomes</taxon>
        <taxon>ecological metagenomes</taxon>
    </lineage>
</organism>
<comment type="caution">
    <text evidence="1">The sequence shown here is derived from an EMBL/GenBank/DDBJ whole genome shotgun (WGS) entry which is preliminary data.</text>
</comment>
<name>X1M3K9_9ZZZZ</name>
<proteinExistence type="predicted"/>
<feature type="non-terminal residue" evidence="1">
    <location>
        <position position="1"/>
    </location>
</feature>
<protein>
    <recommendedName>
        <fullName evidence="2">Rubrerythrin diiron-binding domain-containing protein</fullName>
    </recommendedName>
</protein>
<evidence type="ECO:0000313" key="1">
    <source>
        <dbReference type="EMBL" id="GAI26187.1"/>
    </source>
</evidence>
<sequence>DFYETLAAEEREHHLILLDYYEYLKDPAGWFVKKEHPSLDGG</sequence>
<accession>X1M3K9</accession>
<reference evidence="1" key="1">
    <citation type="journal article" date="2014" name="Front. Microbiol.">
        <title>High frequency of phylogenetically diverse reductive dehalogenase-homologous genes in deep subseafloor sedimentary metagenomes.</title>
        <authorList>
            <person name="Kawai M."/>
            <person name="Futagami T."/>
            <person name="Toyoda A."/>
            <person name="Takaki Y."/>
            <person name="Nishi S."/>
            <person name="Hori S."/>
            <person name="Arai W."/>
            <person name="Tsubouchi T."/>
            <person name="Morono Y."/>
            <person name="Uchiyama I."/>
            <person name="Ito T."/>
            <person name="Fujiyama A."/>
            <person name="Inagaki F."/>
            <person name="Takami H."/>
        </authorList>
    </citation>
    <scope>NUCLEOTIDE SEQUENCE</scope>
    <source>
        <strain evidence="1">Expedition CK06-06</strain>
    </source>
</reference>
<evidence type="ECO:0008006" key="2">
    <source>
        <dbReference type="Google" id="ProtNLM"/>
    </source>
</evidence>